<dbReference type="AlphaFoldDB" id="A0A0C3QMD8"/>
<evidence type="ECO:0000313" key="2">
    <source>
        <dbReference type="Proteomes" id="UP000054248"/>
    </source>
</evidence>
<dbReference type="Proteomes" id="UP000054248">
    <property type="component" value="Unassembled WGS sequence"/>
</dbReference>
<gene>
    <name evidence="1" type="ORF">M407DRAFT_174639</name>
</gene>
<keyword evidence="2" id="KW-1185">Reference proteome</keyword>
<accession>A0A0C3QMD8</accession>
<evidence type="ECO:0000313" key="1">
    <source>
        <dbReference type="EMBL" id="KIO28986.1"/>
    </source>
</evidence>
<protein>
    <submittedName>
        <fullName evidence="1">Uncharacterized protein</fullName>
    </submittedName>
</protein>
<sequence length="82" mass="9786">MAIVNFQEAEYSCSHHITLQPQQKPPRARSDWLVQNTLHCSARQARNRILRNGYGVRRRRQSYRLEVCKVRVRDPHLKNFSI</sequence>
<organism evidence="1 2">
    <name type="scientific">Tulasnella calospora MUT 4182</name>
    <dbReference type="NCBI Taxonomy" id="1051891"/>
    <lineage>
        <taxon>Eukaryota</taxon>
        <taxon>Fungi</taxon>
        <taxon>Dikarya</taxon>
        <taxon>Basidiomycota</taxon>
        <taxon>Agaricomycotina</taxon>
        <taxon>Agaricomycetes</taxon>
        <taxon>Cantharellales</taxon>
        <taxon>Tulasnellaceae</taxon>
        <taxon>Tulasnella</taxon>
    </lineage>
</organism>
<name>A0A0C3QMD8_9AGAM</name>
<dbReference type="HOGENOM" id="CLU_2559985_0_0_1"/>
<reference evidence="1 2" key="1">
    <citation type="submission" date="2014-04" db="EMBL/GenBank/DDBJ databases">
        <authorList>
            <consortium name="DOE Joint Genome Institute"/>
            <person name="Kuo A."/>
            <person name="Girlanda M."/>
            <person name="Perotto S."/>
            <person name="Kohler A."/>
            <person name="Nagy L.G."/>
            <person name="Floudas D."/>
            <person name="Copeland A."/>
            <person name="Barry K.W."/>
            <person name="Cichocki N."/>
            <person name="Veneault-Fourrey C."/>
            <person name="LaButti K."/>
            <person name="Lindquist E.A."/>
            <person name="Lipzen A."/>
            <person name="Lundell T."/>
            <person name="Morin E."/>
            <person name="Murat C."/>
            <person name="Sun H."/>
            <person name="Tunlid A."/>
            <person name="Henrissat B."/>
            <person name="Grigoriev I.V."/>
            <person name="Hibbett D.S."/>
            <person name="Martin F."/>
            <person name="Nordberg H.P."/>
            <person name="Cantor M.N."/>
            <person name="Hua S.X."/>
        </authorList>
    </citation>
    <scope>NUCLEOTIDE SEQUENCE [LARGE SCALE GENOMIC DNA]</scope>
    <source>
        <strain evidence="1 2">MUT 4182</strain>
    </source>
</reference>
<proteinExistence type="predicted"/>
<dbReference type="EMBL" id="KN822988">
    <property type="protein sequence ID" value="KIO28986.1"/>
    <property type="molecule type" value="Genomic_DNA"/>
</dbReference>
<reference evidence="2" key="2">
    <citation type="submission" date="2015-01" db="EMBL/GenBank/DDBJ databases">
        <title>Evolutionary Origins and Diversification of the Mycorrhizal Mutualists.</title>
        <authorList>
            <consortium name="DOE Joint Genome Institute"/>
            <consortium name="Mycorrhizal Genomics Consortium"/>
            <person name="Kohler A."/>
            <person name="Kuo A."/>
            <person name="Nagy L.G."/>
            <person name="Floudas D."/>
            <person name="Copeland A."/>
            <person name="Barry K.W."/>
            <person name="Cichocki N."/>
            <person name="Veneault-Fourrey C."/>
            <person name="LaButti K."/>
            <person name="Lindquist E.A."/>
            <person name="Lipzen A."/>
            <person name="Lundell T."/>
            <person name="Morin E."/>
            <person name="Murat C."/>
            <person name="Riley R."/>
            <person name="Ohm R."/>
            <person name="Sun H."/>
            <person name="Tunlid A."/>
            <person name="Henrissat B."/>
            <person name="Grigoriev I.V."/>
            <person name="Hibbett D.S."/>
            <person name="Martin F."/>
        </authorList>
    </citation>
    <scope>NUCLEOTIDE SEQUENCE [LARGE SCALE GENOMIC DNA]</scope>
    <source>
        <strain evidence="2">MUT 4182</strain>
    </source>
</reference>